<evidence type="ECO:0000313" key="3">
    <source>
        <dbReference type="EMBL" id="EGG42004.1"/>
    </source>
</evidence>
<dbReference type="Gene3D" id="3.40.50.2300">
    <property type="match status" value="1"/>
</dbReference>
<dbReference type="STRING" id="886738.Nlim_1129"/>
<dbReference type="PANTHER" id="PTHR44591:SF3">
    <property type="entry name" value="RESPONSE REGULATORY DOMAIN-CONTAINING PROTEIN"/>
    <property type="match status" value="1"/>
</dbReference>
<dbReference type="InterPro" id="IPR050595">
    <property type="entry name" value="Bact_response_regulator"/>
</dbReference>
<dbReference type="Proteomes" id="UP000004348">
    <property type="component" value="Chromosome"/>
</dbReference>
<name>F3KKV5_9ARCH</name>
<protein>
    <submittedName>
        <fullName evidence="3">Response regulator receiver protein</fullName>
    </submittedName>
</protein>
<dbReference type="PANTHER" id="PTHR44591">
    <property type="entry name" value="STRESS RESPONSE REGULATOR PROTEIN 1"/>
    <property type="match status" value="1"/>
</dbReference>
<feature type="domain" description="Response regulatory" evidence="2">
    <location>
        <begin position="3"/>
        <end position="118"/>
    </location>
</feature>
<reference evidence="3" key="1">
    <citation type="journal article" date="2011" name="PLoS ONE">
        <title>Genome of a low-salinity ammonia-oxidizing archaeon determined by single-cell and metagenomic analysis.</title>
        <authorList>
            <person name="Blainey P.C."/>
            <person name="Mosier A.C."/>
            <person name="Potanina A."/>
            <person name="Francis C.A."/>
            <person name="Quake S.R."/>
        </authorList>
    </citation>
    <scope>NUCLEOTIDE SEQUENCE [LARGE SCALE GENOMIC DNA]</scope>
    <source>
        <strain evidence="3">SFB1</strain>
    </source>
</reference>
<evidence type="ECO:0000259" key="2">
    <source>
        <dbReference type="PROSITE" id="PS50110"/>
    </source>
</evidence>
<dbReference type="AlphaFoldDB" id="F3KKV5"/>
<proteinExistence type="predicted"/>
<dbReference type="PROSITE" id="PS50110">
    <property type="entry name" value="RESPONSE_REGULATORY"/>
    <property type="match status" value="1"/>
</dbReference>
<gene>
    <name evidence="3" type="ORF">Nlim_1129</name>
</gene>
<keyword evidence="1" id="KW-0597">Phosphoprotein</keyword>
<organism evidence="3">
    <name type="scientific">Candidatus Nitrosarchaeum limnium SFB1</name>
    <dbReference type="NCBI Taxonomy" id="886738"/>
    <lineage>
        <taxon>Archaea</taxon>
        <taxon>Nitrososphaerota</taxon>
        <taxon>Nitrososphaeria</taxon>
        <taxon>Nitrosopumilales</taxon>
        <taxon>Nitrosopumilaceae</taxon>
        <taxon>Nitrosarchaeum</taxon>
    </lineage>
</organism>
<dbReference type="InterPro" id="IPR001789">
    <property type="entry name" value="Sig_transdc_resp-reg_receiver"/>
</dbReference>
<dbReference type="HOGENOM" id="CLU_000445_69_15_2"/>
<dbReference type="Pfam" id="PF00072">
    <property type="entry name" value="Response_reg"/>
    <property type="match status" value="1"/>
</dbReference>
<evidence type="ECO:0000256" key="1">
    <source>
        <dbReference type="ARBA" id="ARBA00022553"/>
    </source>
</evidence>
<dbReference type="GO" id="GO:0000160">
    <property type="term" value="P:phosphorelay signal transduction system"/>
    <property type="evidence" value="ECO:0007669"/>
    <property type="project" value="InterPro"/>
</dbReference>
<dbReference type="SUPFAM" id="SSF52172">
    <property type="entry name" value="CheY-like"/>
    <property type="match status" value="1"/>
</dbReference>
<sequence>MITCIVIDDDLNTTKVFSDLLELMGLDVLAIGHDGNDAISLYMKYRPELVFTDIMMPNTDGFYGIKKIREFDPNAKIVAVTADVSEETEKQLRELRITAIICKPFDQREIKQVLLEKYKINT</sequence>
<comment type="caution">
    <text evidence="3">The sequence shown here is derived from an EMBL/GenBank/DDBJ whole genome shotgun (WGS) entry which is preliminary data.</text>
</comment>
<dbReference type="SMART" id="SM00448">
    <property type="entry name" value="REC"/>
    <property type="match status" value="1"/>
</dbReference>
<dbReference type="InterPro" id="IPR011006">
    <property type="entry name" value="CheY-like_superfamily"/>
</dbReference>
<dbReference type="EMBL" id="AEGP01000042">
    <property type="protein sequence ID" value="EGG42004.1"/>
    <property type="molecule type" value="Genomic_DNA"/>
</dbReference>
<accession>F3KKV5</accession>